<dbReference type="Proteomes" id="UP000774570">
    <property type="component" value="Unassembled WGS sequence"/>
</dbReference>
<feature type="binding site" evidence="5">
    <location>
        <position position="36"/>
    </location>
    <ligand>
        <name>ATP</name>
        <dbReference type="ChEBI" id="CHEBI:30616"/>
    </ligand>
</feature>
<dbReference type="InterPro" id="IPR008271">
    <property type="entry name" value="Ser/Thr_kinase_AS"/>
</dbReference>
<dbReference type="InterPro" id="IPR008971">
    <property type="entry name" value="HSP40/DnaJ_pept-bd"/>
</dbReference>
<feature type="transmembrane region" description="Helical" evidence="7">
    <location>
        <begin position="813"/>
        <end position="833"/>
    </location>
</feature>
<feature type="domain" description="Protein kinase" evidence="8">
    <location>
        <begin position="8"/>
        <end position="271"/>
    </location>
</feature>
<dbReference type="Pfam" id="PF01556">
    <property type="entry name" value="DnaJ_C"/>
    <property type="match status" value="2"/>
</dbReference>
<dbReference type="SUPFAM" id="SSF49493">
    <property type="entry name" value="HSP40/DnaJ peptide-binding domain"/>
    <property type="match status" value="2"/>
</dbReference>
<reference evidence="9 10" key="1">
    <citation type="submission" date="2021-07" db="EMBL/GenBank/DDBJ databases">
        <title>Actinomadura sp. PM05-2 isolated from lichen.</title>
        <authorList>
            <person name="Somphong A."/>
            <person name="Phongsopitanun W."/>
            <person name="Tanasupawat S."/>
            <person name="Peongsungnone V."/>
        </authorList>
    </citation>
    <scope>NUCLEOTIDE SEQUENCE [LARGE SCALE GENOMIC DNA]</scope>
    <source>
        <strain evidence="9 10">PM05-2</strain>
    </source>
</reference>
<evidence type="ECO:0000313" key="9">
    <source>
        <dbReference type="EMBL" id="MBW8484478.1"/>
    </source>
</evidence>
<dbReference type="Gene3D" id="2.60.260.20">
    <property type="entry name" value="Urease metallochaperone UreE, N-terminal domain"/>
    <property type="match status" value="3"/>
</dbReference>
<dbReference type="RefSeq" id="WP_220167695.1">
    <property type="nucleotide sequence ID" value="NZ_JAIBOA010000011.1"/>
</dbReference>
<keyword evidence="10" id="KW-1185">Reference proteome</keyword>
<evidence type="ECO:0000259" key="8">
    <source>
        <dbReference type="PROSITE" id="PS50011"/>
    </source>
</evidence>
<feature type="transmembrane region" description="Helical" evidence="7">
    <location>
        <begin position="706"/>
        <end position="733"/>
    </location>
</feature>
<dbReference type="PROSITE" id="PS00107">
    <property type="entry name" value="PROTEIN_KINASE_ATP"/>
    <property type="match status" value="1"/>
</dbReference>
<keyword evidence="7" id="KW-1133">Transmembrane helix</keyword>
<keyword evidence="2 5" id="KW-0547">Nucleotide-binding</keyword>
<evidence type="ECO:0000256" key="7">
    <source>
        <dbReference type="SAM" id="Phobius"/>
    </source>
</evidence>
<dbReference type="EMBL" id="JAIBOA010000011">
    <property type="protein sequence ID" value="MBW8484478.1"/>
    <property type="molecule type" value="Genomic_DNA"/>
</dbReference>
<dbReference type="PROSITE" id="PS50011">
    <property type="entry name" value="PROTEIN_KINASE_DOM"/>
    <property type="match status" value="1"/>
</dbReference>
<keyword evidence="4 5" id="KW-0067">ATP-binding</keyword>
<dbReference type="CDD" id="cd10747">
    <property type="entry name" value="DnaJ_C"/>
    <property type="match status" value="1"/>
</dbReference>
<keyword evidence="7" id="KW-0812">Transmembrane</keyword>
<gene>
    <name evidence="9" type="ORF">K1Y72_19000</name>
</gene>
<dbReference type="InterPro" id="IPR000719">
    <property type="entry name" value="Prot_kinase_dom"/>
</dbReference>
<feature type="region of interest" description="Disordered" evidence="6">
    <location>
        <begin position="352"/>
        <end position="371"/>
    </location>
</feature>
<dbReference type="PROSITE" id="PS00108">
    <property type="entry name" value="PROTEIN_KINASE_ST"/>
    <property type="match status" value="1"/>
</dbReference>
<dbReference type="SMART" id="SM00220">
    <property type="entry name" value="S_TKc"/>
    <property type="match status" value="1"/>
</dbReference>
<sequence>MPERAGEYELLRRIGAGAMGEVHLALAPTGRTVAVKLLHRHMLDDRSIRARFAREVEVMSAVRHEGVAAILGFDLDTEPPYLVTRYAQGRSLQRTVAESGPLRGAALDVLLRGSAAALAAIHAAGIVHRDVKPDNIVLDDGRPMIIDFGIAHTLGATRITRLGGARAGSVRYMAPELWRGEQPTPAVDVFAWAASMVWAASGRNAFEAGSDEAIMYRIFSGLPDLDGVPDGLRGLLAKALASDPRDRPPAAELPGRLRQLEGAATVPEPRVPRPPLPVEVSLGEVFAGAEREVEAGGRTVRFSVPHEALTGRIAEVGEGVRVVFEVVAEPGHERRGDDLYLPLVLDEETAARGGRRSVDLPDRSRVSLPLSPSVKDGDRLRIAGRGFPRAGGGRGDLHVTLQVLPCPHLPTREALQEAVLRFDRAERELGRSVRITAEDGDRLSDAAAIERRKDLETGLAELGECERRALEAAAALVGTVHEKEAVASAAELRARLGAADRSAAAGLQRLGPETGADVESWIVVPLEAVLTGTTVEAGATERRTQVEVPPGVRDGHVLVIEGRGEPGRRGGAHGALRVHVRVSPDTRWTRLGDDLIAAERIGGAVAQTGGVQEVLTLEGTKTITLPPQSTGRVRVTGWGVPRLNGVGRGDMIWEIASHSEPQDGGDEAYAADAAGEATSDAGLRAEPVLKDAGRARRRTGTMAADLLGAALPVIGYTFPLVAIPLLIGISTAAERQGERERRRTSEEPAKEAGTLGCFGFAFLLTVGWAVVVGLVVGILALAEADRLWITSCAVTMVFLGAIVSSASRRGARGLVIAVVGLAILGGLLVWPGLHPAWLPTVGALP</sequence>
<evidence type="ECO:0000256" key="2">
    <source>
        <dbReference type="ARBA" id="ARBA00022741"/>
    </source>
</evidence>
<dbReference type="Pfam" id="PF00069">
    <property type="entry name" value="Pkinase"/>
    <property type="match status" value="1"/>
</dbReference>
<evidence type="ECO:0000256" key="6">
    <source>
        <dbReference type="SAM" id="MobiDB-lite"/>
    </source>
</evidence>
<dbReference type="Gene3D" id="3.30.200.20">
    <property type="entry name" value="Phosphorylase Kinase, domain 1"/>
    <property type="match status" value="1"/>
</dbReference>
<evidence type="ECO:0000256" key="4">
    <source>
        <dbReference type="ARBA" id="ARBA00022840"/>
    </source>
</evidence>
<accession>A0ABS7FYF9</accession>
<dbReference type="Gene3D" id="1.10.510.10">
    <property type="entry name" value="Transferase(Phosphotransferase) domain 1"/>
    <property type="match status" value="1"/>
</dbReference>
<dbReference type="GO" id="GO:0016301">
    <property type="term" value="F:kinase activity"/>
    <property type="evidence" value="ECO:0007669"/>
    <property type="project" value="UniProtKB-KW"/>
</dbReference>
<keyword evidence="7" id="KW-0472">Membrane</keyword>
<name>A0ABS7FYF9_9ACTN</name>
<protein>
    <submittedName>
        <fullName evidence="9">Protein kinase</fullName>
    </submittedName>
</protein>
<dbReference type="CDD" id="cd14014">
    <property type="entry name" value="STKc_PknB_like"/>
    <property type="match status" value="1"/>
</dbReference>
<dbReference type="InterPro" id="IPR002939">
    <property type="entry name" value="DnaJ_C"/>
</dbReference>
<feature type="transmembrane region" description="Helical" evidence="7">
    <location>
        <begin position="787"/>
        <end position="806"/>
    </location>
</feature>
<feature type="transmembrane region" description="Helical" evidence="7">
    <location>
        <begin position="754"/>
        <end position="781"/>
    </location>
</feature>
<keyword evidence="1" id="KW-0808">Transferase</keyword>
<dbReference type="InterPro" id="IPR017441">
    <property type="entry name" value="Protein_kinase_ATP_BS"/>
</dbReference>
<comment type="caution">
    <text evidence="9">The sequence shown here is derived from an EMBL/GenBank/DDBJ whole genome shotgun (WGS) entry which is preliminary data.</text>
</comment>
<dbReference type="PANTHER" id="PTHR43289">
    <property type="entry name" value="MITOGEN-ACTIVATED PROTEIN KINASE KINASE KINASE 20-RELATED"/>
    <property type="match status" value="1"/>
</dbReference>
<organism evidence="9 10">
    <name type="scientific">Actinomadura parmotrematis</name>
    <dbReference type="NCBI Taxonomy" id="2864039"/>
    <lineage>
        <taxon>Bacteria</taxon>
        <taxon>Bacillati</taxon>
        <taxon>Actinomycetota</taxon>
        <taxon>Actinomycetes</taxon>
        <taxon>Streptosporangiales</taxon>
        <taxon>Thermomonosporaceae</taxon>
        <taxon>Actinomadura</taxon>
    </lineage>
</organism>
<dbReference type="SUPFAM" id="SSF56112">
    <property type="entry name" value="Protein kinase-like (PK-like)"/>
    <property type="match status" value="1"/>
</dbReference>
<keyword evidence="3 9" id="KW-0418">Kinase</keyword>
<feature type="compositionally biased region" description="Basic and acidic residues" evidence="6">
    <location>
        <begin position="356"/>
        <end position="365"/>
    </location>
</feature>
<evidence type="ECO:0000256" key="5">
    <source>
        <dbReference type="PROSITE-ProRule" id="PRU10141"/>
    </source>
</evidence>
<evidence type="ECO:0000256" key="3">
    <source>
        <dbReference type="ARBA" id="ARBA00022777"/>
    </source>
</evidence>
<dbReference type="PANTHER" id="PTHR43289:SF34">
    <property type="entry name" value="SERINE_THREONINE-PROTEIN KINASE YBDM-RELATED"/>
    <property type="match status" value="1"/>
</dbReference>
<dbReference type="InterPro" id="IPR011009">
    <property type="entry name" value="Kinase-like_dom_sf"/>
</dbReference>
<evidence type="ECO:0000313" key="10">
    <source>
        <dbReference type="Proteomes" id="UP000774570"/>
    </source>
</evidence>
<evidence type="ECO:0000256" key="1">
    <source>
        <dbReference type="ARBA" id="ARBA00022679"/>
    </source>
</evidence>
<proteinExistence type="predicted"/>